<dbReference type="GO" id="GO:0005737">
    <property type="term" value="C:cytoplasm"/>
    <property type="evidence" value="ECO:0007669"/>
    <property type="project" value="TreeGrafter"/>
</dbReference>
<feature type="disulfide bond" description="Redox-active" evidence="7">
    <location>
        <begin position="27"/>
        <end position="30"/>
    </location>
</feature>
<proteinExistence type="inferred from homology"/>
<dbReference type="PIRSF" id="PIRSF000077">
    <property type="entry name" value="Thioredoxin"/>
    <property type="match status" value="1"/>
</dbReference>
<dbReference type="Gene3D" id="3.40.30.10">
    <property type="entry name" value="Glutaredoxin"/>
    <property type="match status" value="1"/>
</dbReference>
<dbReference type="PANTHER" id="PTHR45663:SF11">
    <property type="entry name" value="GEO12009P1"/>
    <property type="match status" value="1"/>
</dbReference>
<protein>
    <recommendedName>
        <fullName evidence="6">Thioredoxin</fullName>
    </recommendedName>
</protein>
<evidence type="ECO:0000256" key="6">
    <source>
        <dbReference type="PIRNR" id="PIRNR000077"/>
    </source>
</evidence>
<evidence type="ECO:0000256" key="7">
    <source>
        <dbReference type="PIRSR" id="PIRSR000077-4"/>
    </source>
</evidence>
<dbReference type="InterPro" id="IPR036249">
    <property type="entry name" value="Thioredoxin-like_sf"/>
</dbReference>
<dbReference type="EMBL" id="CP157897">
    <property type="protein sequence ID" value="XBT18836.1"/>
    <property type="molecule type" value="Genomic_DNA"/>
</dbReference>
<evidence type="ECO:0000256" key="5">
    <source>
        <dbReference type="ARBA" id="ARBA00023284"/>
    </source>
</evidence>
<dbReference type="GO" id="GO:0015035">
    <property type="term" value="F:protein-disulfide reductase activity"/>
    <property type="evidence" value="ECO:0007669"/>
    <property type="project" value="InterPro"/>
</dbReference>
<dbReference type="PRINTS" id="PR00421">
    <property type="entry name" value="THIOREDOXIN"/>
</dbReference>
<evidence type="ECO:0000259" key="8">
    <source>
        <dbReference type="PROSITE" id="PS51352"/>
    </source>
</evidence>
<evidence type="ECO:0000256" key="4">
    <source>
        <dbReference type="ARBA" id="ARBA00023157"/>
    </source>
</evidence>
<dbReference type="SUPFAM" id="SSF52833">
    <property type="entry name" value="Thioredoxin-like"/>
    <property type="match status" value="1"/>
</dbReference>
<comment type="similarity">
    <text evidence="1 6">Belongs to the thioredoxin family.</text>
</comment>
<name>A0AAU7QSW4_9FLAO</name>
<dbReference type="PROSITE" id="PS51352">
    <property type="entry name" value="THIOREDOXIN_2"/>
    <property type="match status" value="1"/>
</dbReference>
<evidence type="ECO:0000313" key="9">
    <source>
        <dbReference type="EMBL" id="XBT18836.1"/>
    </source>
</evidence>
<dbReference type="Pfam" id="PF00085">
    <property type="entry name" value="Thioredoxin"/>
    <property type="match status" value="1"/>
</dbReference>
<accession>A0AAU7QSW4</accession>
<evidence type="ECO:0000256" key="2">
    <source>
        <dbReference type="ARBA" id="ARBA00022448"/>
    </source>
</evidence>
<reference evidence="9" key="1">
    <citation type="submission" date="2024-06" db="EMBL/GenBank/DDBJ databases">
        <title>Diversity, functionality, and evolutionary history of bacterial symbionts in false click beetles (Coleoptera, Throscidae).</title>
        <authorList>
            <person name="Wierz J.C."/>
            <person name="Malm H."/>
            <person name="Kaltenpoth M."/>
            <person name="Engl T."/>
        </authorList>
    </citation>
    <scope>NUCLEOTIDE SEQUENCE</scope>
    <source>
        <strain evidence="9">AspAUS03</strain>
    </source>
</reference>
<dbReference type="AlphaFoldDB" id="A0AAU7QSW4"/>
<gene>
    <name evidence="9" type="ORF">ABPD24_00780</name>
</gene>
<dbReference type="PANTHER" id="PTHR45663">
    <property type="entry name" value="GEO12009P1"/>
    <property type="match status" value="1"/>
</dbReference>
<keyword evidence="5 7" id="KW-0676">Redox-active center</keyword>
<sequence>MKQLITKIKEFINSKKITLLKFYAKWCFPCKELKKTLKKIKKKFKKNIKLISIDIDENLDISNKYDIQSVPTILIYKNKKNIKTIIGSIDYKYLKKKINKIL</sequence>
<evidence type="ECO:0000256" key="1">
    <source>
        <dbReference type="ARBA" id="ARBA00008987"/>
    </source>
</evidence>
<dbReference type="CDD" id="cd02947">
    <property type="entry name" value="TRX_family"/>
    <property type="match status" value="1"/>
</dbReference>
<dbReference type="InterPro" id="IPR005746">
    <property type="entry name" value="Thioredoxin"/>
</dbReference>
<organism evidence="9">
    <name type="scientific">Candidatus Shikimatogenerans sp. AspAUS03</name>
    <dbReference type="NCBI Taxonomy" id="3158563"/>
    <lineage>
        <taxon>Bacteria</taxon>
        <taxon>Pseudomonadati</taxon>
        <taxon>Bacteroidota</taxon>
        <taxon>Flavobacteriia</taxon>
        <taxon>Flavobacteriales</taxon>
        <taxon>Candidatus Shikimatogenerans</taxon>
    </lineage>
</organism>
<dbReference type="InterPro" id="IPR013766">
    <property type="entry name" value="Thioredoxin_domain"/>
</dbReference>
<evidence type="ECO:0000256" key="3">
    <source>
        <dbReference type="ARBA" id="ARBA00022982"/>
    </source>
</evidence>
<keyword evidence="2" id="KW-0813">Transport</keyword>
<keyword evidence="3" id="KW-0249">Electron transport</keyword>
<feature type="domain" description="Thioredoxin" evidence="8">
    <location>
        <begin position="1"/>
        <end position="102"/>
    </location>
</feature>
<keyword evidence="4 7" id="KW-1015">Disulfide bond</keyword>